<dbReference type="EMBL" id="AEYE02000003">
    <property type="protein sequence ID" value="EPE99919.1"/>
    <property type="molecule type" value="Genomic_DNA"/>
</dbReference>
<keyword evidence="3" id="KW-1185">Reference proteome</keyword>
<evidence type="ECO:0000256" key="1">
    <source>
        <dbReference type="SAM" id="Phobius"/>
    </source>
</evidence>
<comment type="caution">
    <text evidence="2">The sequence shown here is derived from an EMBL/GenBank/DDBJ whole genome shotgun (WGS) entry which is preliminary data.</text>
</comment>
<feature type="transmembrane region" description="Helical" evidence="1">
    <location>
        <begin position="21"/>
        <end position="43"/>
    </location>
</feature>
<organism evidence="2 3">
    <name type="scientific">Rhizobium grahamii CCGE 502</name>
    <dbReference type="NCBI Taxonomy" id="990285"/>
    <lineage>
        <taxon>Bacteria</taxon>
        <taxon>Pseudomonadati</taxon>
        <taxon>Pseudomonadota</taxon>
        <taxon>Alphaproteobacteria</taxon>
        <taxon>Hyphomicrobiales</taxon>
        <taxon>Rhizobiaceae</taxon>
        <taxon>Rhizobium/Agrobacterium group</taxon>
        <taxon>Rhizobium</taxon>
    </lineage>
</organism>
<dbReference type="AlphaFoldDB" id="S3HMZ5"/>
<proteinExistence type="predicted"/>
<name>S3HMZ5_9HYPH</name>
<evidence type="ECO:0000313" key="2">
    <source>
        <dbReference type="EMBL" id="EPE99919.1"/>
    </source>
</evidence>
<keyword evidence="1" id="KW-0472">Membrane</keyword>
<dbReference type="eggNOG" id="ENOG5031CJM">
    <property type="taxonomic scope" value="Bacteria"/>
</dbReference>
<feature type="transmembrane region" description="Helical" evidence="1">
    <location>
        <begin position="49"/>
        <end position="71"/>
    </location>
</feature>
<protein>
    <recommendedName>
        <fullName evidence="4">Transmembrane protein</fullName>
    </recommendedName>
</protein>
<evidence type="ECO:0008006" key="4">
    <source>
        <dbReference type="Google" id="ProtNLM"/>
    </source>
</evidence>
<evidence type="ECO:0000313" key="3">
    <source>
        <dbReference type="Proteomes" id="UP000014411"/>
    </source>
</evidence>
<gene>
    <name evidence="2" type="ORF">RGCCGE502_01491</name>
</gene>
<reference evidence="2 3" key="1">
    <citation type="journal article" date="2012" name="J. Bacteriol.">
        <title>Genome sequence of Rhizobium grahamii CCGE502, a broad-host-range symbiont with low nodulation competitiveness in Phaseolus vulgaris.</title>
        <authorList>
            <person name="Althabegoiti M.J."/>
            <person name="Lozano L."/>
            <person name="Torres-Tejerizo G."/>
            <person name="Ormeno-Orrillo E."/>
            <person name="Rogel M.A."/>
            <person name="Gonzalez V."/>
            <person name="Martinez-Romero E."/>
        </authorList>
    </citation>
    <scope>NUCLEOTIDE SEQUENCE [LARGE SCALE GENOMIC DNA]</scope>
    <source>
        <strain evidence="2 3">CCGE 502</strain>
    </source>
</reference>
<accession>S3HMZ5</accession>
<sequence length="80" mass="8509">MLMIALTATTLGFVTAPMRSIFSMVLVGCLVCVAYACAALVSLTSILDLAAAIVCYDAGLLICLLGLHAFARILDRRRFV</sequence>
<dbReference type="Proteomes" id="UP000014411">
    <property type="component" value="Unassembled WGS sequence"/>
</dbReference>
<dbReference type="HOGENOM" id="CLU_2587317_0_0_5"/>
<keyword evidence="1" id="KW-1133">Transmembrane helix</keyword>
<keyword evidence="1" id="KW-0812">Transmembrane</keyword>